<evidence type="ECO:0000259" key="1">
    <source>
        <dbReference type="Pfam" id="PF01926"/>
    </source>
</evidence>
<dbReference type="SUPFAM" id="SSF52540">
    <property type="entry name" value="P-loop containing nucleoside triphosphate hydrolases"/>
    <property type="match status" value="1"/>
</dbReference>
<evidence type="ECO:0000313" key="2">
    <source>
        <dbReference type="EMBL" id="MRD47434.1"/>
    </source>
</evidence>
<dbReference type="InterPro" id="IPR006073">
    <property type="entry name" value="GTP-bd"/>
</dbReference>
<dbReference type="GO" id="GO:0005829">
    <property type="term" value="C:cytosol"/>
    <property type="evidence" value="ECO:0007669"/>
    <property type="project" value="TreeGrafter"/>
</dbReference>
<comment type="caution">
    <text evidence="2">The sequence shown here is derived from an EMBL/GenBank/DDBJ whole genome shotgun (WGS) entry which is preliminary data.</text>
</comment>
<dbReference type="PANTHER" id="PTHR42714">
    <property type="entry name" value="TRNA MODIFICATION GTPASE GTPBP3"/>
    <property type="match status" value="1"/>
</dbReference>
<organism evidence="2 3">
    <name type="scientific">Caenimonas koreensis DSM 17982</name>
    <dbReference type="NCBI Taxonomy" id="1121255"/>
    <lineage>
        <taxon>Bacteria</taxon>
        <taxon>Pseudomonadati</taxon>
        <taxon>Pseudomonadota</taxon>
        <taxon>Betaproteobacteria</taxon>
        <taxon>Burkholderiales</taxon>
        <taxon>Comamonadaceae</taxon>
        <taxon>Caenimonas</taxon>
    </lineage>
</organism>
<name>A0A844ATK2_9BURK</name>
<dbReference type="GO" id="GO:0030488">
    <property type="term" value="P:tRNA methylation"/>
    <property type="evidence" value="ECO:0007669"/>
    <property type="project" value="TreeGrafter"/>
</dbReference>
<dbReference type="PANTHER" id="PTHR42714:SF2">
    <property type="entry name" value="TRNA MODIFICATION GTPASE GTPBP3, MITOCHONDRIAL"/>
    <property type="match status" value="1"/>
</dbReference>
<accession>A0A844ATK2</accession>
<feature type="domain" description="G" evidence="1">
    <location>
        <begin position="57"/>
        <end position="177"/>
    </location>
</feature>
<dbReference type="Gene3D" id="3.40.50.300">
    <property type="entry name" value="P-loop containing nucleotide triphosphate hydrolases"/>
    <property type="match status" value="1"/>
</dbReference>
<dbReference type="AlphaFoldDB" id="A0A844ATK2"/>
<dbReference type="EMBL" id="WJBU01000008">
    <property type="protein sequence ID" value="MRD47434.1"/>
    <property type="molecule type" value="Genomic_DNA"/>
</dbReference>
<sequence>MTVYRSTPKEDSMIHRKKLKRVLQADLLKAFRENKVPEEMIKNLEEKIAELGEFIPTVGIFGKTGVGKSSLCNALFGKDTARVADIDACTRHPQEVFIQMSQDGSGITVIDLPGVGENKLRDAEYKALYQQVIPKLDLIIWVIKADDRTFTVDESFYDEVIKPQLELAKTPFLVVVNQVDRLNPIRDWNTEANQPGLAQMKTIGERTHWASDKFRVPTHQVIAISAVEKYNLGALVEAIIDIVPNDKKLGFLNQMEEDVTTEKSEQSAFAGIVEYLKDAYKEIKPYIPEIIAALKWLFKVAKTIVI</sequence>
<dbReference type="GO" id="GO:0005525">
    <property type="term" value="F:GTP binding"/>
    <property type="evidence" value="ECO:0007669"/>
    <property type="project" value="InterPro"/>
</dbReference>
<dbReference type="Pfam" id="PF01926">
    <property type="entry name" value="MMR_HSR1"/>
    <property type="match status" value="1"/>
</dbReference>
<dbReference type="CDD" id="cd11383">
    <property type="entry name" value="YfjP"/>
    <property type="match status" value="1"/>
</dbReference>
<protein>
    <submittedName>
        <fullName evidence="2">GTP-binding protein</fullName>
    </submittedName>
</protein>
<dbReference type="OrthoDB" id="9779790at2"/>
<reference evidence="2 3" key="1">
    <citation type="submission" date="2019-11" db="EMBL/GenBank/DDBJ databases">
        <title>Caenimonas koreensis gen. nov., sp. nov., isolated from activated sludge.</title>
        <authorList>
            <person name="Seung H.R."/>
        </authorList>
    </citation>
    <scope>NUCLEOTIDE SEQUENCE [LARGE SCALE GENOMIC DNA]</scope>
    <source>
        <strain evidence="2 3">EMB320</strain>
    </source>
</reference>
<dbReference type="InterPro" id="IPR027417">
    <property type="entry name" value="P-loop_NTPase"/>
</dbReference>
<dbReference type="Proteomes" id="UP000487350">
    <property type="component" value="Unassembled WGS sequence"/>
</dbReference>
<keyword evidence="3" id="KW-1185">Reference proteome</keyword>
<evidence type="ECO:0000313" key="3">
    <source>
        <dbReference type="Proteomes" id="UP000487350"/>
    </source>
</evidence>
<dbReference type="GO" id="GO:0002098">
    <property type="term" value="P:tRNA wobble uridine modification"/>
    <property type="evidence" value="ECO:0007669"/>
    <property type="project" value="TreeGrafter"/>
</dbReference>
<proteinExistence type="predicted"/>
<gene>
    <name evidence="2" type="ORF">GHT07_09105</name>
</gene>